<dbReference type="Pfam" id="PF13843">
    <property type="entry name" value="DDE_Tnp_1_7"/>
    <property type="match status" value="1"/>
</dbReference>
<evidence type="ECO:0000259" key="1">
    <source>
        <dbReference type="Pfam" id="PF13843"/>
    </source>
</evidence>
<comment type="caution">
    <text evidence="2">The sequence shown here is derived from an EMBL/GenBank/DDBJ whole genome shotgun (WGS) entry which is preliminary data.</text>
</comment>
<dbReference type="AlphaFoldDB" id="A0AAV8WS49"/>
<feature type="domain" description="PiggyBac transposable element-derived protein" evidence="1">
    <location>
        <begin position="10"/>
        <end position="136"/>
    </location>
</feature>
<dbReference type="InterPro" id="IPR029526">
    <property type="entry name" value="PGBD"/>
</dbReference>
<evidence type="ECO:0000313" key="3">
    <source>
        <dbReference type="Proteomes" id="UP001162156"/>
    </source>
</evidence>
<dbReference type="PANTHER" id="PTHR47272:SF1">
    <property type="entry name" value="PIGGYBAC TRANSPOSABLE ELEMENT-DERIVED PROTEIN 3-LIKE"/>
    <property type="match status" value="1"/>
</dbReference>
<dbReference type="Proteomes" id="UP001162156">
    <property type="component" value="Unassembled WGS sequence"/>
</dbReference>
<protein>
    <recommendedName>
        <fullName evidence="1">PiggyBac transposable element-derived protein domain-containing protein</fullName>
    </recommendedName>
</protein>
<proteinExistence type="predicted"/>
<sequence length="146" mass="17209">MVVKKSRYIGDDLFEEKVQYTNMYALQKGITSFKPTDRYEIKTLIALHIVIDSQNKFPKLRLYGDVTLGIGLFLENMSRHRYFQLRISLHLMDILRRPANNKDKFYKIRPLLDSVQKRCSQLELDENLCIHEQMIPLLATSISNNM</sequence>
<reference evidence="2" key="1">
    <citation type="journal article" date="2023" name="Insect Mol. Biol.">
        <title>Genome sequencing provides insights into the evolution of gene families encoding plant cell wall-degrading enzymes in longhorned beetles.</title>
        <authorList>
            <person name="Shin N.R."/>
            <person name="Okamura Y."/>
            <person name="Kirsch R."/>
            <person name="Pauchet Y."/>
        </authorList>
    </citation>
    <scope>NUCLEOTIDE SEQUENCE</scope>
    <source>
        <strain evidence="2">RBIC_L_NR</strain>
    </source>
</reference>
<evidence type="ECO:0000313" key="2">
    <source>
        <dbReference type="EMBL" id="KAJ8928992.1"/>
    </source>
</evidence>
<accession>A0AAV8WS49</accession>
<keyword evidence="3" id="KW-1185">Reference proteome</keyword>
<name>A0AAV8WS49_9CUCU</name>
<organism evidence="2 3">
    <name type="scientific">Rhamnusium bicolor</name>
    <dbReference type="NCBI Taxonomy" id="1586634"/>
    <lineage>
        <taxon>Eukaryota</taxon>
        <taxon>Metazoa</taxon>
        <taxon>Ecdysozoa</taxon>
        <taxon>Arthropoda</taxon>
        <taxon>Hexapoda</taxon>
        <taxon>Insecta</taxon>
        <taxon>Pterygota</taxon>
        <taxon>Neoptera</taxon>
        <taxon>Endopterygota</taxon>
        <taxon>Coleoptera</taxon>
        <taxon>Polyphaga</taxon>
        <taxon>Cucujiformia</taxon>
        <taxon>Chrysomeloidea</taxon>
        <taxon>Cerambycidae</taxon>
        <taxon>Lepturinae</taxon>
        <taxon>Rhagiini</taxon>
        <taxon>Rhamnusium</taxon>
    </lineage>
</organism>
<gene>
    <name evidence="2" type="ORF">NQ314_018349</name>
</gene>
<dbReference type="PANTHER" id="PTHR47272">
    <property type="entry name" value="DDE_TNP_1_7 DOMAIN-CONTAINING PROTEIN"/>
    <property type="match status" value="1"/>
</dbReference>
<dbReference type="EMBL" id="JANEYF010005154">
    <property type="protein sequence ID" value="KAJ8928992.1"/>
    <property type="molecule type" value="Genomic_DNA"/>
</dbReference>